<keyword evidence="1" id="KW-0472">Membrane</keyword>
<keyword evidence="1" id="KW-1133">Transmembrane helix</keyword>
<dbReference type="RefSeq" id="WP_377470118.1">
    <property type="nucleotide sequence ID" value="NZ_JBHLWN010000039.1"/>
</dbReference>
<sequence length="154" mass="17172">MNIKSTENKVKKRSAGRGKTNDKIKSTLFFIQFFGIIAIIIVGALFLFGAMLKSCAPAPNSDLKSSMASYYRTNYNLNVRADDIEIFDSRSGGKLAGIRVGYSDNFYILYRPKDAMKFQNLNGLAIGKFSNTNKYDGEDASQLIAEFLDKVSHK</sequence>
<dbReference type="Proteomes" id="UP001589776">
    <property type="component" value="Unassembled WGS sequence"/>
</dbReference>
<keyword evidence="1" id="KW-0812">Transmembrane</keyword>
<proteinExistence type="predicted"/>
<organism evidence="2 3">
    <name type="scientific">Paenibacillus chartarius</name>
    <dbReference type="NCBI Taxonomy" id="747481"/>
    <lineage>
        <taxon>Bacteria</taxon>
        <taxon>Bacillati</taxon>
        <taxon>Bacillota</taxon>
        <taxon>Bacilli</taxon>
        <taxon>Bacillales</taxon>
        <taxon>Paenibacillaceae</taxon>
        <taxon>Paenibacillus</taxon>
    </lineage>
</organism>
<dbReference type="EMBL" id="JBHLWN010000039">
    <property type="protein sequence ID" value="MFC0212887.1"/>
    <property type="molecule type" value="Genomic_DNA"/>
</dbReference>
<evidence type="ECO:0008006" key="4">
    <source>
        <dbReference type="Google" id="ProtNLM"/>
    </source>
</evidence>
<reference evidence="2 3" key="1">
    <citation type="submission" date="2024-09" db="EMBL/GenBank/DDBJ databases">
        <authorList>
            <person name="Sun Q."/>
            <person name="Mori K."/>
        </authorList>
    </citation>
    <scope>NUCLEOTIDE SEQUENCE [LARGE SCALE GENOMIC DNA]</scope>
    <source>
        <strain evidence="2 3">CCM 7759</strain>
    </source>
</reference>
<evidence type="ECO:0000256" key="1">
    <source>
        <dbReference type="SAM" id="Phobius"/>
    </source>
</evidence>
<keyword evidence="3" id="KW-1185">Reference proteome</keyword>
<accession>A0ABV6DJT8</accession>
<comment type="caution">
    <text evidence="2">The sequence shown here is derived from an EMBL/GenBank/DDBJ whole genome shotgun (WGS) entry which is preliminary data.</text>
</comment>
<evidence type="ECO:0000313" key="2">
    <source>
        <dbReference type="EMBL" id="MFC0212887.1"/>
    </source>
</evidence>
<gene>
    <name evidence="2" type="ORF">ACFFK0_10480</name>
</gene>
<protein>
    <recommendedName>
        <fullName evidence="4">DUF3139 domain-containing protein</fullName>
    </recommendedName>
</protein>
<feature type="transmembrane region" description="Helical" evidence="1">
    <location>
        <begin position="27"/>
        <end position="52"/>
    </location>
</feature>
<evidence type="ECO:0000313" key="3">
    <source>
        <dbReference type="Proteomes" id="UP001589776"/>
    </source>
</evidence>
<name>A0ABV6DJT8_9BACL</name>